<dbReference type="NCBIfam" id="TIGR00964">
    <property type="entry name" value="secE_bact"/>
    <property type="match status" value="1"/>
</dbReference>
<dbReference type="InterPro" id="IPR005807">
    <property type="entry name" value="SecE_bac"/>
</dbReference>
<dbReference type="GO" id="GO:0008320">
    <property type="term" value="F:protein transmembrane transporter activity"/>
    <property type="evidence" value="ECO:0007669"/>
    <property type="project" value="UniProtKB-UniRule"/>
</dbReference>
<dbReference type="InterPro" id="IPR038379">
    <property type="entry name" value="SecE_sf"/>
</dbReference>
<feature type="transmembrane region" description="Helical" evidence="9">
    <location>
        <begin position="28"/>
        <end position="50"/>
    </location>
</feature>
<dbReference type="Proteomes" id="UP000228700">
    <property type="component" value="Unassembled WGS sequence"/>
</dbReference>
<dbReference type="InterPro" id="IPR001901">
    <property type="entry name" value="Translocase_SecE/Sec61-g"/>
</dbReference>
<evidence type="ECO:0000256" key="9">
    <source>
        <dbReference type="HAMAP-Rule" id="MF_00422"/>
    </source>
</evidence>
<comment type="caution">
    <text evidence="10">The sequence shown here is derived from an EMBL/GenBank/DDBJ whole genome shotgun (WGS) entry which is preliminary data.</text>
</comment>
<evidence type="ECO:0000256" key="6">
    <source>
        <dbReference type="ARBA" id="ARBA00022989"/>
    </source>
</evidence>
<organism evidence="10 11">
    <name type="scientific">Candidatus Taylorbacteria bacterium CG10_big_fil_rev_8_21_14_0_10_41_48</name>
    <dbReference type="NCBI Taxonomy" id="1975024"/>
    <lineage>
        <taxon>Bacteria</taxon>
        <taxon>Candidatus Tayloriibacteriota</taxon>
    </lineage>
</organism>
<comment type="similarity">
    <text evidence="9">Belongs to the SecE/SEC61-gamma family.</text>
</comment>
<evidence type="ECO:0000256" key="5">
    <source>
        <dbReference type="ARBA" id="ARBA00022927"/>
    </source>
</evidence>
<dbReference type="Gene3D" id="1.20.5.1030">
    <property type="entry name" value="Preprotein translocase secy subunit"/>
    <property type="match status" value="1"/>
</dbReference>
<dbReference type="EMBL" id="PFEQ01000001">
    <property type="protein sequence ID" value="PJE74578.1"/>
    <property type="molecule type" value="Genomic_DNA"/>
</dbReference>
<keyword evidence="2 9" id="KW-0813">Transport</keyword>
<dbReference type="GO" id="GO:0005886">
    <property type="term" value="C:plasma membrane"/>
    <property type="evidence" value="ECO:0007669"/>
    <property type="project" value="UniProtKB-SubCell"/>
</dbReference>
<comment type="subunit">
    <text evidence="9">Component of the Sec protein translocase complex. Heterotrimer consisting of SecY, SecE and SecG subunits. The heterotrimers can form oligomers, although 1 heterotrimer is thought to be able to translocate proteins. Interacts with the ribosome. Interacts with SecDF, and other proteins may be involved. Interacts with SecA.</text>
</comment>
<accession>A0A2M8LD96</accession>
<proteinExistence type="inferred from homology"/>
<evidence type="ECO:0000256" key="4">
    <source>
        <dbReference type="ARBA" id="ARBA00022692"/>
    </source>
</evidence>
<dbReference type="Pfam" id="PF00584">
    <property type="entry name" value="SecE"/>
    <property type="match status" value="1"/>
</dbReference>
<keyword evidence="7 9" id="KW-0811">Translocation</keyword>
<dbReference type="GO" id="GO:0065002">
    <property type="term" value="P:intracellular protein transmembrane transport"/>
    <property type="evidence" value="ECO:0007669"/>
    <property type="project" value="UniProtKB-UniRule"/>
</dbReference>
<dbReference type="AlphaFoldDB" id="A0A2M8LD96"/>
<dbReference type="GO" id="GO:0006605">
    <property type="term" value="P:protein targeting"/>
    <property type="evidence" value="ECO:0007669"/>
    <property type="project" value="UniProtKB-UniRule"/>
</dbReference>
<evidence type="ECO:0000256" key="3">
    <source>
        <dbReference type="ARBA" id="ARBA00022475"/>
    </source>
</evidence>
<keyword evidence="3 9" id="KW-1003">Cell membrane</keyword>
<dbReference type="PANTHER" id="PTHR33910">
    <property type="entry name" value="PROTEIN TRANSLOCASE SUBUNIT SECE"/>
    <property type="match status" value="1"/>
</dbReference>
<evidence type="ECO:0000256" key="7">
    <source>
        <dbReference type="ARBA" id="ARBA00023010"/>
    </source>
</evidence>
<dbReference type="PANTHER" id="PTHR33910:SF1">
    <property type="entry name" value="PROTEIN TRANSLOCASE SUBUNIT SECE"/>
    <property type="match status" value="1"/>
</dbReference>
<comment type="function">
    <text evidence="9">Essential subunit of the Sec protein translocation channel SecYEG. Clamps together the 2 halves of SecY. May contact the channel plug during translocation.</text>
</comment>
<comment type="subcellular location">
    <subcellularLocation>
        <location evidence="9">Cell membrane</location>
        <topology evidence="9">Single-pass membrane protein</topology>
    </subcellularLocation>
    <subcellularLocation>
        <location evidence="1">Membrane</location>
    </subcellularLocation>
</comment>
<keyword evidence="5 9" id="KW-0653">Protein transport</keyword>
<keyword evidence="4 9" id="KW-0812">Transmembrane</keyword>
<keyword evidence="8 9" id="KW-0472">Membrane</keyword>
<reference evidence="11" key="1">
    <citation type="submission" date="2017-09" db="EMBL/GenBank/DDBJ databases">
        <title>Depth-based differentiation of microbial function through sediment-hosted aquifers and enrichment of novel symbionts in the deep terrestrial subsurface.</title>
        <authorList>
            <person name="Probst A.J."/>
            <person name="Ladd B."/>
            <person name="Jarett J.K."/>
            <person name="Geller-Mcgrath D.E."/>
            <person name="Sieber C.M.K."/>
            <person name="Emerson J.B."/>
            <person name="Anantharaman K."/>
            <person name="Thomas B.C."/>
            <person name="Malmstrom R."/>
            <person name="Stieglmeier M."/>
            <person name="Klingl A."/>
            <person name="Woyke T."/>
            <person name="Ryan C.M."/>
            <person name="Banfield J.F."/>
        </authorList>
    </citation>
    <scope>NUCLEOTIDE SEQUENCE [LARGE SCALE GENOMIC DNA]</scope>
</reference>
<evidence type="ECO:0000256" key="8">
    <source>
        <dbReference type="ARBA" id="ARBA00023136"/>
    </source>
</evidence>
<gene>
    <name evidence="9" type="primary">secE</name>
    <name evidence="10" type="ORF">COV01_00925</name>
</gene>
<protein>
    <recommendedName>
        <fullName evidence="9">Protein translocase subunit SecE</fullName>
    </recommendedName>
</protein>
<evidence type="ECO:0000256" key="1">
    <source>
        <dbReference type="ARBA" id="ARBA00004370"/>
    </source>
</evidence>
<name>A0A2M8LD96_9BACT</name>
<evidence type="ECO:0000256" key="2">
    <source>
        <dbReference type="ARBA" id="ARBA00022448"/>
    </source>
</evidence>
<keyword evidence="6 9" id="KW-1133">Transmembrane helix</keyword>
<dbReference type="HAMAP" id="MF_00422">
    <property type="entry name" value="SecE"/>
    <property type="match status" value="1"/>
</dbReference>
<dbReference type="GO" id="GO:0043952">
    <property type="term" value="P:protein transport by the Sec complex"/>
    <property type="evidence" value="ECO:0007669"/>
    <property type="project" value="UniProtKB-UniRule"/>
</dbReference>
<evidence type="ECO:0000313" key="10">
    <source>
        <dbReference type="EMBL" id="PJE74578.1"/>
    </source>
</evidence>
<evidence type="ECO:0000313" key="11">
    <source>
        <dbReference type="Proteomes" id="UP000228700"/>
    </source>
</evidence>
<sequence>MSLFTYIKDTRAEMKHVTWPTRSQGINYTLLVIGLSVVTAIVLGVFDFLFSSGIQKIILK</sequence>
<dbReference type="GO" id="GO:0009306">
    <property type="term" value="P:protein secretion"/>
    <property type="evidence" value="ECO:0007669"/>
    <property type="project" value="UniProtKB-UniRule"/>
</dbReference>